<name>A0A9D4JP04_DREPO</name>
<evidence type="ECO:0000313" key="2">
    <source>
        <dbReference type="Proteomes" id="UP000828390"/>
    </source>
</evidence>
<reference evidence="1" key="2">
    <citation type="submission" date="2020-11" db="EMBL/GenBank/DDBJ databases">
        <authorList>
            <person name="McCartney M.A."/>
            <person name="Auch B."/>
            <person name="Kono T."/>
            <person name="Mallez S."/>
            <person name="Becker A."/>
            <person name="Gohl D.M."/>
            <person name="Silverstein K.A.T."/>
            <person name="Koren S."/>
            <person name="Bechman K.B."/>
            <person name="Herman A."/>
            <person name="Abrahante J.E."/>
            <person name="Garbe J."/>
        </authorList>
    </citation>
    <scope>NUCLEOTIDE SEQUENCE</scope>
    <source>
        <strain evidence="1">Duluth1</strain>
        <tissue evidence="1">Whole animal</tissue>
    </source>
</reference>
<dbReference type="AlphaFoldDB" id="A0A9D4JP04"/>
<proteinExistence type="predicted"/>
<dbReference type="EMBL" id="JAIWYP010000005">
    <property type="protein sequence ID" value="KAH3817444.1"/>
    <property type="molecule type" value="Genomic_DNA"/>
</dbReference>
<gene>
    <name evidence="1" type="ORF">DPMN_118980</name>
</gene>
<evidence type="ECO:0000313" key="1">
    <source>
        <dbReference type="EMBL" id="KAH3817444.1"/>
    </source>
</evidence>
<dbReference type="Proteomes" id="UP000828390">
    <property type="component" value="Unassembled WGS sequence"/>
</dbReference>
<reference evidence="1" key="1">
    <citation type="journal article" date="2019" name="bioRxiv">
        <title>The Genome of the Zebra Mussel, Dreissena polymorpha: A Resource for Invasive Species Research.</title>
        <authorList>
            <person name="McCartney M.A."/>
            <person name="Auch B."/>
            <person name="Kono T."/>
            <person name="Mallez S."/>
            <person name="Zhang Y."/>
            <person name="Obille A."/>
            <person name="Becker A."/>
            <person name="Abrahante J.E."/>
            <person name="Garbe J."/>
            <person name="Badalamenti J.P."/>
            <person name="Herman A."/>
            <person name="Mangelson H."/>
            <person name="Liachko I."/>
            <person name="Sullivan S."/>
            <person name="Sone E.D."/>
            <person name="Koren S."/>
            <person name="Silverstein K.A.T."/>
            <person name="Beckman K.B."/>
            <person name="Gohl D.M."/>
        </authorList>
    </citation>
    <scope>NUCLEOTIDE SEQUENCE</scope>
    <source>
        <strain evidence="1">Duluth1</strain>
        <tissue evidence="1">Whole animal</tissue>
    </source>
</reference>
<protein>
    <submittedName>
        <fullName evidence="1">Uncharacterized protein</fullName>
    </submittedName>
</protein>
<sequence>MLFRLMSKFNSKGVEGKLSFDSSETFKVVIASAMKGNTQNVTEHTIKEHNSYHLKYDPYRKGKDERYIDNNP</sequence>
<keyword evidence="2" id="KW-1185">Reference proteome</keyword>
<organism evidence="1 2">
    <name type="scientific">Dreissena polymorpha</name>
    <name type="common">Zebra mussel</name>
    <name type="synonym">Mytilus polymorpha</name>
    <dbReference type="NCBI Taxonomy" id="45954"/>
    <lineage>
        <taxon>Eukaryota</taxon>
        <taxon>Metazoa</taxon>
        <taxon>Spiralia</taxon>
        <taxon>Lophotrochozoa</taxon>
        <taxon>Mollusca</taxon>
        <taxon>Bivalvia</taxon>
        <taxon>Autobranchia</taxon>
        <taxon>Heteroconchia</taxon>
        <taxon>Euheterodonta</taxon>
        <taxon>Imparidentia</taxon>
        <taxon>Neoheterodontei</taxon>
        <taxon>Myida</taxon>
        <taxon>Dreissenoidea</taxon>
        <taxon>Dreissenidae</taxon>
        <taxon>Dreissena</taxon>
    </lineage>
</organism>
<comment type="caution">
    <text evidence="1">The sequence shown here is derived from an EMBL/GenBank/DDBJ whole genome shotgun (WGS) entry which is preliminary data.</text>
</comment>
<accession>A0A9D4JP04</accession>